<evidence type="ECO:0000313" key="1">
    <source>
        <dbReference type="EMBL" id="EJW04306.1"/>
    </source>
</evidence>
<dbReference type="OrthoDB" id="2189670at2759"/>
<reference evidence="1 2" key="1">
    <citation type="submission" date="2011-08" db="EMBL/GenBank/DDBJ databases">
        <authorList>
            <person name="Liu Z.J."/>
            <person name="Shi F.L."/>
            <person name="Lu J.Q."/>
            <person name="Li M."/>
            <person name="Wang Z.L."/>
        </authorList>
    </citation>
    <scope>NUCLEOTIDE SEQUENCE [LARGE SCALE GENOMIC DNA]</scope>
    <source>
        <strain evidence="1 2">USNM 41457</strain>
    </source>
</reference>
<organism evidence="1 2">
    <name type="scientific">Edhazardia aedis (strain USNM 41457)</name>
    <name type="common">Microsporidian parasite</name>
    <dbReference type="NCBI Taxonomy" id="1003232"/>
    <lineage>
        <taxon>Eukaryota</taxon>
        <taxon>Fungi</taxon>
        <taxon>Fungi incertae sedis</taxon>
        <taxon>Microsporidia</taxon>
        <taxon>Edhazardia</taxon>
    </lineage>
</organism>
<sequence>MSIQKKLDLKYQETIKNTILNEYTEQINQFRPDTGHVLLVSPDTLLLNYFLNTIKQTTFFKFRKIINVNSLLDDVDEFAVYLYDMDKKNTDQQKILYFLIENSCDCFVILYSCRVDCLDNMEKRVRSRFIGDIVYLKYFSKALYEHIFCLMAEYFDTLKDKKLSNTQNHYLPCSGLDELNDQSYKNISFTNSSFVKKSDNSIFIKESEISKTTQNFNLETKDFSKEANLLKNKKN</sequence>
<protein>
    <submittedName>
        <fullName evidence="1">Uncharacterized protein</fullName>
    </submittedName>
</protein>
<dbReference type="VEuPathDB" id="MicrosporidiaDB:EDEG_01430"/>
<proteinExistence type="predicted"/>
<name>J9D954_EDHAE</name>
<gene>
    <name evidence="1" type="ORF">EDEG_01430</name>
</gene>
<dbReference type="Gene3D" id="3.40.50.300">
    <property type="entry name" value="P-loop containing nucleotide triphosphate hydrolases"/>
    <property type="match status" value="1"/>
</dbReference>
<dbReference type="HOGENOM" id="CLU_1180200_0_0_1"/>
<accession>J9D954</accession>
<dbReference type="Proteomes" id="UP000003163">
    <property type="component" value="Unassembled WGS sequence"/>
</dbReference>
<reference evidence="2" key="2">
    <citation type="submission" date="2015-07" db="EMBL/GenBank/DDBJ databases">
        <title>Contrasting host-pathogen interactions and genome evolution in two generalist and specialist microsporidian pathogens of mosquitoes.</title>
        <authorList>
            <consortium name="The Broad Institute Genomics Platform"/>
            <consortium name="The Broad Institute Genome Sequencing Center for Infectious Disease"/>
            <person name="Cuomo C.A."/>
            <person name="Sanscrainte N.D."/>
            <person name="Goldberg J.M."/>
            <person name="Heiman D."/>
            <person name="Young S."/>
            <person name="Zeng Q."/>
            <person name="Becnel J.J."/>
            <person name="Birren B.W."/>
        </authorList>
    </citation>
    <scope>NUCLEOTIDE SEQUENCE [LARGE SCALE GENOMIC DNA]</scope>
    <source>
        <strain evidence="2">USNM 41457</strain>
    </source>
</reference>
<dbReference type="AlphaFoldDB" id="J9D954"/>
<keyword evidence="2" id="KW-1185">Reference proteome</keyword>
<dbReference type="InterPro" id="IPR027417">
    <property type="entry name" value="P-loop_NTPase"/>
</dbReference>
<dbReference type="EMBL" id="AFBI03000020">
    <property type="protein sequence ID" value="EJW04306.1"/>
    <property type="molecule type" value="Genomic_DNA"/>
</dbReference>
<dbReference type="InParanoid" id="J9D954"/>
<evidence type="ECO:0000313" key="2">
    <source>
        <dbReference type="Proteomes" id="UP000003163"/>
    </source>
</evidence>
<comment type="caution">
    <text evidence="1">The sequence shown here is derived from an EMBL/GenBank/DDBJ whole genome shotgun (WGS) entry which is preliminary data.</text>
</comment>